<dbReference type="PANTHER" id="PTHR11360:SF130">
    <property type="entry name" value="MAJOR FACILITATOR SUPERFAMILY (MFS) PROFILE DOMAIN-CONTAINING PROTEIN-RELATED"/>
    <property type="match status" value="1"/>
</dbReference>
<sequence length="220" mass="23600">MISLISTYYDNRYRPLAVSFAAAGAATGGMVFPAIARQLLGRVGMAWTVRVMGFVFLANSAMALVLVRPPRAARKSVPIFEWSAFAELPYLLYTIGVFLVLWGVYFAYYSITVFATDVLEMSSTQSFYRIMALNGIGIAGRILPAYLVTVAPSVLHVFIPAVLAGGLSLYLWAVVRSSGGLLAWILGCGFCANAVQALFLGGLGSLAVDHQKWARAAVGS</sequence>
<feature type="transmembrane region" description="Helical" evidence="3">
    <location>
        <begin position="181"/>
        <end position="208"/>
    </location>
</feature>
<dbReference type="KEGG" id="ffu:CLAFUR5_06558"/>
<organism evidence="4 5">
    <name type="scientific">Passalora fulva</name>
    <name type="common">Tomato leaf mold</name>
    <name type="synonym">Cladosporium fulvum</name>
    <dbReference type="NCBI Taxonomy" id="5499"/>
    <lineage>
        <taxon>Eukaryota</taxon>
        <taxon>Fungi</taxon>
        <taxon>Dikarya</taxon>
        <taxon>Ascomycota</taxon>
        <taxon>Pezizomycotina</taxon>
        <taxon>Dothideomycetes</taxon>
        <taxon>Dothideomycetidae</taxon>
        <taxon>Mycosphaerellales</taxon>
        <taxon>Mycosphaerellaceae</taxon>
        <taxon>Fulvia</taxon>
    </lineage>
</organism>
<proteinExistence type="inferred from homology"/>
<keyword evidence="3" id="KW-0472">Membrane</keyword>
<dbReference type="GO" id="GO:0022857">
    <property type="term" value="F:transmembrane transporter activity"/>
    <property type="evidence" value="ECO:0007669"/>
    <property type="project" value="InterPro"/>
</dbReference>
<dbReference type="OMA" id="MSIATNM"/>
<name>A0A9Q8P948_PASFU</name>
<dbReference type="InterPro" id="IPR036259">
    <property type="entry name" value="MFS_trans_sf"/>
</dbReference>
<dbReference type="OrthoDB" id="6499973at2759"/>
<dbReference type="AlphaFoldDB" id="A0A9Q8P948"/>
<comment type="subcellular location">
    <subcellularLocation>
        <location evidence="1">Membrane</location>
        <topology evidence="1">Multi-pass membrane protein</topology>
    </subcellularLocation>
</comment>
<evidence type="ECO:0000313" key="5">
    <source>
        <dbReference type="Proteomes" id="UP000756132"/>
    </source>
</evidence>
<accession>A0A9Q8P948</accession>
<dbReference type="PANTHER" id="PTHR11360">
    <property type="entry name" value="MONOCARBOXYLATE TRANSPORTER"/>
    <property type="match status" value="1"/>
</dbReference>
<feature type="transmembrane region" description="Helical" evidence="3">
    <location>
        <begin position="154"/>
        <end position="175"/>
    </location>
</feature>
<dbReference type="SUPFAM" id="SSF103473">
    <property type="entry name" value="MFS general substrate transporter"/>
    <property type="match status" value="1"/>
</dbReference>
<evidence type="ECO:0000256" key="3">
    <source>
        <dbReference type="SAM" id="Phobius"/>
    </source>
</evidence>
<evidence type="ECO:0000256" key="2">
    <source>
        <dbReference type="ARBA" id="ARBA00006727"/>
    </source>
</evidence>
<dbReference type="InterPro" id="IPR011701">
    <property type="entry name" value="MFS"/>
</dbReference>
<reference evidence="4" key="1">
    <citation type="submission" date="2021-12" db="EMBL/GenBank/DDBJ databases">
        <authorList>
            <person name="Zaccaron A."/>
            <person name="Stergiopoulos I."/>
        </authorList>
    </citation>
    <scope>NUCLEOTIDE SEQUENCE</scope>
    <source>
        <strain evidence="4">Race5_Kim</strain>
    </source>
</reference>
<protein>
    <submittedName>
        <fullName evidence="4">MFS-type transporter</fullName>
    </submittedName>
</protein>
<dbReference type="EMBL" id="CP090167">
    <property type="protein sequence ID" value="UJO17672.1"/>
    <property type="molecule type" value="Genomic_DNA"/>
</dbReference>
<dbReference type="GeneID" id="71986436"/>
<reference evidence="4" key="2">
    <citation type="journal article" date="2022" name="Microb. Genom.">
        <title>A chromosome-scale genome assembly of the tomato pathogen Cladosporium fulvum reveals a compartmentalized genome architecture and the presence of a dispensable chromosome.</title>
        <authorList>
            <person name="Zaccaron A.Z."/>
            <person name="Chen L.H."/>
            <person name="Samaras A."/>
            <person name="Stergiopoulos I."/>
        </authorList>
    </citation>
    <scope>NUCLEOTIDE SEQUENCE</scope>
    <source>
        <strain evidence="4">Race5_Kim</strain>
    </source>
</reference>
<gene>
    <name evidence="4" type="ORF">CLAFUR5_06558</name>
</gene>
<keyword evidence="3" id="KW-0812">Transmembrane</keyword>
<feature type="transmembrane region" description="Helical" evidence="3">
    <location>
        <begin position="47"/>
        <end position="67"/>
    </location>
</feature>
<dbReference type="Pfam" id="PF07690">
    <property type="entry name" value="MFS_1"/>
    <property type="match status" value="1"/>
</dbReference>
<dbReference type="RefSeq" id="XP_047762038.1">
    <property type="nucleotide sequence ID" value="XM_047905706.1"/>
</dbReference>
<feature type="transmembrane region" description="Helical" evidence="3">
    <location>
        <begin position="88"/>
        <end position="108"/>
    </location>
</feature>
<dbReference type="GO" id="GO:0016020">
    <property type="term" value="C:membrane"/>
    <property type="evidence" value="ECO:0007669"/>
    <property type="project" value="UniProtKB-SubCell"/>
</dbReference>
<dbReference type="InterPro" id="IPR050327">
    <property type="entry name" value="Proton-linked_MCT"/>
</dbReference>
<keyword evidence="5" id="KW-1185">Reference proteome</keyword>
<keyword evidence="3" id="KW-1133">Transmembrane helix</keyword>
<dbReference type="Proteomes" id="UP000756132">
    <property type="component" value="Chromosome 5"/>
</dbReference>
<comment type="similarity">
    <text evidence="2">Belongs to the major facilitator superfamily. Monocarboxylate porter (TC 2.A.1.13) family.</text>
</comment>
<feature type="transmembrane region" description="Helical" evidence="3">
    <location>
        <begin position="128"/>
        <end position="147"/>
    </location>
</feature>
<evidence type="ECO:0000256" key="1">
    <source>
        <dbReference type="ARBA" id="ARBA00004141"/>
    </source>
</evidence>
<dbReference type="Gene3D" id="1.20.1250.20">
    <property type="entry name" value="MFS general substrate transporter like domains"/>
    <property type="match status" value="1"/>
</dbReference>
<evidence type="ECO:0000313" key="4">
    <source>
        <dbReference type="EMBL" id="UJO17672.1"/>
    </source>
</evidence>
<feature type="transmembrane region" description="Helical" evidence="3">
    <location>
        <begin position="16"/>
        <end position="35"/>
    </location>
</feature>